<dbReference type="SUPFAM" id="SSF88723">
    <property type="entry name" value="PIN domain-like"/>
    <property type="match status" value="1"/>
</dbReference>
<reference evidence="2 3" key="1">
    <citation type="journal article" date="2016" name="Nat. Commun.">
        <title>Thousands of microbial genomes shed light on interconnected biogeochemical processes in an aquifer system.</title>
        <authorList>
            <person name="Anantharaman K."/>
            <person name="Brown C.T."/>
            <person name="Hug L.A."/>
            <person name="Sharon I."/>
            <person name="Castelle C.J."/>
            <person name="Probst A.J."/>
            <person name="Thomas B.C."/>
            <person name="Singh A."/>
            <person name="Wilkins M.J."/>
            <person name="Karaoz U."/>
            <person name="Brodie E.L."/>
            <person name="Williams K.H."/>
            <person name="Hubbard S.S."/>
            <person name="Banfield J.F."/>
        </authorList>
    </citation>
    <scope>NUCLEOTIDE SEQUENCE [LARGE SCALE GENOMIC DNA]</scope>
</reference>
<dbReference type="InterPro" id="IPR002716">
    <property type="entry name" value="PIN_dom"/>
</dbReference>
<dbReference type="InterPro" id="IPR039018">
    <property type="entry name" value="VapC20-like"/>
</dbReference>
<dbReference type="PANTHER" id="PTHR42188">
    <property type="entry name" value="23S RRNA-SPECIFIC ENDONUCLEASE VAPC20"/>
    <property type="match status" value="1"/>
</dbReference>
<dbReference type="GO" id="GO:0016075">
    <property type="term" value="P:rRNA catabolic process"/>
    <property type="evidence" value="ECO:0007669"/>
    <property type="project" value="TreeGrafter"/>
</dbReference>
<accession>A0A1F7Y1X1</accession>
<organism evidence="2 3">
    <name type="scientific">Candidatus Woesebacteria bacterium RIFCSPHIGHO2_01_FULL_38_26b</name>
    <dbReference type="NCBI Taxonomy" id="1802491"/>
    <lineage>
        <taxon>Bacteria</taxon>
        <taxon>Candidatus Woeseibacteriota</taxon>
    </lineage>
</organism>
<comment type="caution">
    <text evidence="2">The sequence shown here is derived from an EMBL/GenBank/DDBJ whole genome shotgun (WGS) entry which is preliminary data.</text>
</comment>
<name>A0A1F7Y1X1_9BACT</name>
<feature type="domain" description="PIN" evidence="1">
    <location>
        <begin position="4"/>
        <end position="133"/>
    </location>
</feature>
<dbReference type="EMBL" id="MGGD01000028">
    <property type="protein sequence ID" value="OGM20678.1"/>
    <property type="molecule type" value="Genomic_DNA"/>
</dbReference>
<evidence type="ECO:0000313" key="2">
    <source>
        <dbReference type="EMBL" id="OGM20678.1"/>
    </source>
</evidence>
<dbReference type="Proteomes" id="UP000176741">
    <property type="component" value="Unassembled WGS sequence"/>
</dbReference>
<dbReference type="Gene3D" id="3.40.50.1010">
    <property type="entry name" value="5'-nuclease"/>
    <property type="match status" value="1"/>
</dbReference>
<dbReference type="GO" id="GO:0004521">
    <property type="term" value="F:RNA endonuclease activity"/>
    <property type="evidence" value="ECO:0007669"/>
    <property type="project" value="InterPro"/>
</dbReference>
<dbReference type="PANTHER" id="PTHR42188:SF1">
    <property type="entry name" value="23S RRNA-SPECIFIC ENDONUCLEASE VAPC20"/>
    <property type="match status" value="1"/>
</dbReference>
<proteinExistence type="predicted"/>
<evidence type="ECO:0000259" key="1">
    <source>
        <dbReference type="Pfam" id="PF01850"/>
    </source>
</evidence>
<protein>
    <recommendedName>
        <fullName evidence="1">PIN domain-containing protein</fullName>
    </recommendedName>
</protein>
<dbReference type="AlphaFoldDB" id="A0A1F7Y1X1"/>
<gene>
    <name evidence="2" type="ORF">A2771_02470</name>
</gene>
<dbReference type="InterPro" id="IPR029060">
    <property type="entry name" value="PIN-like_dom_sf"/>
</dbReference>
<sequence length="138" mass="16400">METILIDASPLYSINNPNDQRYKEAQELLSKVQEEKIILLTTDYIIDEATTTLLTRQKGGYRFAVHLLEWIFRPESNIKIEWISQEVFLKAKEIFKRFNKDKEWSFTDCTSYVVMKELKINTAFTFDTHFTQMGYKLL</sequence>
<dbReference type="Pfam" id="PF01850">
    <property type="entry name" value="PIN"/>
    <property type="match status" value="1"/>
</dbReference>
<evidence type="ECO:0000313" key="3">
    <source>
        <dbReference type="Proteomes" id="UP000176741"/>
    </source>
</evidence>